<dbReference type="Proteomes" id="UP000006447">
    <property type="component" value="Unassembled WGS sequence"/>
</dbReference>
<organism evidence="2 3">
    <name type="scientific">Rhodococcus opacus RKJ300 = JCM 13270</name>
    <dbReference type="NCBI Taxonomy" id="1165867"/>
    <lineage>
        <taxon>Bacteria</taxon>
        <taxon>Bacillati</taxon>
        <taxon>Actinomycetota</taxon>
        <taxon>Actinomycetes</taxon>
        <taxon>Mycobacteriales</taxon>
        <taxon>Nocardiaceae</taxon>
        <taxon>Rhodococcus</taxon>
    </lineage>
</organism>
<dbReference type="RefSeq" id="WP_007298581.1">
    <property type="nucleotide sequence ID" value="NZ_AJJH01000103.1"/>
</dbReference>
<comment type="caution">
    <text evidence="2">The sequence shown here is derived from an EMBL/GenBank/DDBJ whole genome shotgun (WGS) entry which is preliminary data.</text>
</comment>
<dbReference type="PATRIC" id="fig|1165867.3.peg.3950"/>
<evidence type="ECO:0000256" key="1">
    <source>
        <dbReference type="SAM" id="MobiDB-lite"/>
    </source>
</evidence>
<evidence type="ECO:0000313" key="3">
    <source>
        <dbReference type="Proteomes" id="UP000006447"/>
    </source>
</evidence>
<feature type="compositionally biased region" description="Basic residues" evidence="1">
    <location>
        <begin position="16"/>
        <end position="31"/>
    </location>
</feature>
<name>I0WPD3_RHOOP</name>
<dbReference type="EMBL" id="AJJH01000103">
    <property type="protein sequence ID" value="EID78249.1"/>
    <property type="molecule type" value="Genomic_DNA"/>
</dbReference>
<evidence type="ECO:0000313" key="2">
    <source>
        <dbReference type="EMBL" id="EID78249.1"/>
    </source>
</evidence>
<protein>
    <submittedName>
        <fullName evidence="2">Uncharacterized protein</fullName>
    </submittedName>
</protein>
<proteinExistence type="predicted"/>
<accession>I0WPD3</accession>
<reference evidence="2 3" key="1">
    <citation type="journal article" date="2012" name="J. Bacteriol.">
        <title>Draft genome sequence of the nitrophenol-degrading actinomycete Rhodococcus imtechensis RKJ300.</title>
        <authorList>
            <person name="Vikram S."/>
            <person name="Kumar S."/>
            <person name="Subramanian S."/>
            <person name="Raghava G.P."/>
        </authorList>
    </citation>
    <scope>NUCLEOTIDE SEQUENCE [LARGE SCALE GENOMIC DNA]</scope>
    <source>
        <strain evidence="2 3">RKJ300</strain>
    </source>
</reference>
<sequence length="130" mass="14460">MSRFGCARQVSDYRPSRTRRQSPAHPRRRRPPCPDGCTTPPSNFAERFDQLTEGDLDHRLDQLCGFHPAIGRGERGTAITISLIADGPDEAGEVVRTLNAQRANPNQVDIVNSTVLTTEEFDRANGIERC</sequence>
<gene>
    <name evidence="2" type="ORF">W59_19428</name>
</gene>
<dbReference type="AlphaFoldDB" id="I0WPD3"/>
<feature type="region of interest" description="Disordered" evidence="1">
    <location>
        <begin position="1"/>
        <end position="45"/>
    </location>
</feature>